<dbReference type="NCBIfam" id="TIGR00229">
    <property type="entry name" value="sensory_box"/>
    <property type="match status" value="1"/>
</dbReference>
<dbReference type="Gene3D" id="1.10.287.130">
    <property type="match status" value="1"/>
</dbReference>
<dbReference type="InterPro" id="IPR035965">
    <property type="entry name" value="PAS-like_dom_sf"/>
</dbReference>
<evidence type="ECO:0000256" key="7">
    <source>
        <dbReference type="SAM" id="Coils"/>
    </source>
</evidence>
<dbReference type="InterPro" id="IPR004358">
    <property type="entry name" value="Sig_transdc_His_kin-like_C"/>
</dbReference>
<dbReference type="CDD" id="cd00082">
    <property type="entry name" value="HisKA"/>
    <property type="match status" value="1"/>
</dbReference>
<comment type="catalytic activity">
    <reaction evidence="1">
        <text>ATP + protein L-histidine = ADP + protein N-phospho-L-histidine.</text>
        <dbReference type="EC" id="2.7.13.3"/>
    </reaction>
</comment>
<evidence type="ECO:0000256" key="5">
    <source>
        <dbReference type="ARBA" id="ARBA00022777"/>
    </source>
</evidence>
<proteinExistence type="predicted"/>
<dbReference type="SUPFAM" id="SSF55874">
    <property type="entry name" value="ATPase domain of HSP90 chaperone/DNA topoisomerase II/histidine kinase"/>
    <property type="match status" value="1"/>
</dbReference>
<dbReference type="InterPro" id="IPR000700">
    <property type="entry name" value="PAS-assoc_C"/>
</dbReference>
<dbReference type="CDD" id="cd00130">
    <property type="entry name" value="PAS"/>
    <property type="match status" value="1"/>
</dbReference>
<evidence type="ECO:0000256" key="4">
    <source>
        <dbReference type="ARBA" id="ARBA00022679"/>
    </source>
</evidence>
<protein>
    <recommendedName>
        <fullName evidence="2">histidine kinase</fullName>
        <ecNumber evidence="2">2.7.13.3</ecNumber>
    </recommendedName>
</protein>
<dbReference type="KEGG" id="lacs:H4075_04910"/>
<dbReference type="SMART" id="SM00388">
    <property type="entry name" value="HisKA"/>
    <property type="match status" value="1"/>
</dbReference>
<evidence type="ECO:0000313" key="11">
    <source>
        <dbReference type="Proteomes" id="UP000515344"/>
    </source>
</evidence>
<dbReference type="GO" id="GO:0000155">
    <property type="term" value="F:phosphorelay sensor kinase activity"/>
    <property type="evidence" value="ECO:0007669"/>
    <property type="project" value="InterPro"/>
</dbReference>
<dbReference type="EC" id="2.7.13.3" evidence="2"/>
<gene>
    <name evidence="10" type="ORF">H4075_04910</name>
</gene>
<dbReference type="RefSeq" id="WP_182804697.1">
    <property type="nucleotide sequence ID" value="NZ_CP060007.1"/>
</dbReference>
<dbReference type="FunFam" id="3.30.565.10:FF:000006">
    <property type="entry name" value="Sensor histidine kinase WalK"/>
    <property type="match status" value="1"/>
</dbReference>
<dbReference type="AlphaFoldDB" id="A0A7G5XJ93"/>
<keyword evidence="3" id="KW-0597">Phosphoprotein</keyword>
<evidence type="ECO:0000259" key="9">
    <source>
        <dbReference type="PROSITE" id="PS50113"/>
    </source>
</evidence>
<dbReference type="InterPro" id="IPR000014">
    <property type="entry name" value="PAS"/>
</dbReference>
<dbReference type="InterPro" id="IPR036890">
    <property type="entry name" value="HATPase_C_sf"/>
</dbReference>
<reference evidence="11" key="1">
    <citation type="submission" date="2020-08" db="EMBL/GenBank/DDBJ databases">
        <title>Lacibacter sp. S13-6-6 genome sequencing.</title>
        <authorList>
            <person name="Jin L."/>
        </authorList>
    </citation>
    <scope>NUCLEOTIDE SEQUENCE [LARGE SCALE GENOMIC DNA]</scope>
    <source>
        <strain evidence="11">S13-6-6</strain>
    </source>
</reference>
<evidence type="ECO:0000259" key="8">
    <source>
        <dbReference type="PROSITE" id="PS50109"/>
    </source>
</evidence>
<dbReference type="PANTHER" id="PTHR43711">
    <property type="entry name" value="TWO-COMPONENT HISTIDINE KINASE"/>
    <property type="match status" value="1"/>
</dbReference>
<dbReference type="InterPro" id="IPR036097">
    <property type="entry name" value="HisK_dim/P_sf"/>
</dbReference>
<dbReference type="SMART" id="SM00387">
    <property type="entry name" value="HATPase_c"/>
    <property type="match status" value="1"/>
</dbReference>
<dbReference type="SUPFAM" id="SSF47384">
    <property type="entry name" value="Homodimeric domain of signal transducing histidine kinase"/>
    <property type="match status" value="1"/>
</dbReference>
<evidence type="ECO:0000256" key="2">
    <source>
        <dbReference type="ARBA" id="ARBA00012438"/>
    </source>
</evidence>
<dbReference type="SUPFAM" id="SSF55785">
    <property type="entry name" value="PYP-like sensor domain (PAS domain)"/>
    <property type="match status" value="1"/>
</dbReference>
<dbReference type="InterPro" id="IPR050736">
    <property type="entry name" value="Sensor_HK_Regulatory"/>
</dbReference>
<dbReference type="PROSITE" id="PS50109">
    <property type="entry name" value="HIS_KIN"/>
    <property type="match status" value="1"/>
</dbReference>
<name>A0A7G5XJ93_9BACT</name>
<feature type="domain" description="Histidine kinase" evidence="8">
    <location>
        <begin position="191"/>
        <end position="406"/>
    </location>
</feature>
<dbReference type="PANTHER" id="PTHR43711:SF26">
    <property type="entry name" value="SENSOR HISTIDINE KINASE RCSC"/>
    <property type="match status" value="1"/>
</dbReference>
<dbReference type="Pfam" id="PF02518">
    <property type="entry name" value="HATPase_c"/>
    <property type="match status" value="1"/>
</dbReference>
<dbReference type="SMART" id="SM00091">
    <property type="entry name" value="PAS"/>
    <property type="match status" value="1"/>
</dbReference>
<keyword evidence="4" id="KW-0808">Transferase</keyword>
<dbReference type="Pfam" id="PF13426">
    <property type="entry name" value="PAS_9"/>
    <property type="match status" value="1"/>
</dbReference>
<keyword evidence="5 10" id="KW-0418">Kinase</keyword>
<dbReference type="Pfam" id="PF00512">
    <property type="entry name" value="HisKA"/>
    <property type="match status" value="1"/>
</dbReference>
<dbReference type="CDD" id="cd00075">
    <property type="entry name" value="HATPase"/>
    <property type="match status" value="1"/>
</dbReference>
<dbReference type="Gene3D" id="3.30.565.10">
    <property type="entry name" value="Histidine kinase-like ATPase, C-terminal domain"/>
    <property type="match status" value="1"/>
</dbReference>
<feature type="domain" description="PAC" evidence="9">
    <location>
        <begin position="84"/>
        <end position="134"/>
    </location>
</feature>
<accession>A0A7G5XJ93</accession>
<keyword evidence="7" id="KW-0175">Coiled coil</keyword>
<evidence type="ECO:0000256" key="1">
    <source>
        <dbReference type="ARBA" id="ARBA00000085"/>
    </source>
</evidence>
<organism evidence="10 11">
    <name type="scientific">Lacibacter sediminis</name>
    <dbReference type="NCBI Taxonomy" id="2760713"/>
    <lineage>
        <taxon>Bacteria</taxon>
        <taxon>Pseudomonadati</taxon>
        <taxon>Bacteroidota</taxon>
        <taxon>Chitinophagia</taxon>
        <taxon>Chitinophagales</taxon>
        <taxon>Chitinophagaceae</taxon>
        <taxon>Lacibacter</taxon>
    </lineage>
</organism>
<sequence length="406" mass="46248">MQSTADSKLFQTLFDHASIGIIVVNSSAEIITINKFALQQFGYDEGDDVLGKKIELFIPSRFHHRHESHRNGYMHDPKSRPMGIGLDLYAVKKDGSEFPVEISLGNYHVDENKFVVAFVNDITLRKQAEQALVKLNEELEKKVEDRTVTLRETVEKLNEQIQETEEKDRELMAALSKEKELGELKSRFVSVASHEFRTPLSTVLSSVYLLQKYTNTDEQPKREKHIQRIISSVNLLTDILNDFLNVGKIEEGKIQARFSIFDIEKNTTETIAEMQNICKKGQQIGYKHEGDTQVELDPGMFKHISLNLLSNAIKFSPENSVIQLNTKVSENEIEFRIKDSGIGISKEDQEHLFERFFRAANAINIQGTGLGLHIVSKYAELMNGHISCKSETDNGTEFTVTFQKQH</sequence>
<dbReference type="PROSITE" id="PS50113">
    <property type="entry name" value="PAC"/>
    <property type="match status" value="1"/>
</dbReference>
<dbReference type="PRINTS" id="PR00344">
    <property type="entry name" value="BCTRLSENSOR"/>
</dbReference>
<dbReference type="Proteomes" id="UP000515344">
    <property type="component" value="Chromosome"/>
</dbReference>
<evidence type="ECO:0000256" key="6">
    <source>
        <dbReference type="ARBA" id="ARBA00023012"/>
    </source>
</evidence>
<evidence type="ECO:0000256" key="3">
    <source>
        <dbReference type="ARBA" id="ARBA00022553"/>
    </source>
</evidence>
<dbReference type="Gene3D" id="3.30.450.20">
    <property type="entry name" value="PAS domain"/>
    <property type="match status" value="1"/>
</dbReference>
<feature type="coiled-coil region" evidence="7">
    <location>
        <begin position="125"/>
        <end position="174"/>
    </location>
</feature>
<keyword evidence="6" id="KW-0902">Two-component regulatory system</keyword>
<dbReference type="InterPro" id="IPR003661">
    <property type="entry name" value="HisK_dim/P_dom"/>
</dbReference>
<dbReference type="EMBL" id="CP060007">
    <property type="protein sequence ID" value="QNA45546.1"/>
    <property type="molecule type" value="Genomic_DNA"/>
</dbReference>
<dbReference type="InterPro" id="IPR003594">
    <property type="entry name" value="HATPase_dom"/>
</dbReference>
<dbReference type="InterPro" id="IPR005467">
    <property type="entry name" value="His_kinase_dom"/>
</dbReference>
<evidence type="ECO:0000313" key="10">
    <source>
        <dbReference type="EMBL" id="QNA45546.1"/>
    </source>
</evidence>
<keyword evidence="11" id="KW-1185">Reference proteome</keyword>